<dbReference type="EMBL" id="CAAALY010035924">
    <property type="protein sequence ID" value="VEL18167.1"/>
    <property type="molecule type" value="Genomic_DNA"/>
</dbReference>
<proteinExistence type="predicted"/>
<reference evidence="2" key="1">
    <citation type="submission" date="2018-11" db="EMBL/GenBank/DDBJ databases">
        <authorList>
            <consortium name="Pathogen Informatics"/>
        </authorList>
    </citation>
    <scope>NUCLEOTIDE SEQUENCE</scope>
</reference>
<dbReference type="AlphaFoldDB" id="A0A3S5A2P4"/>
<accession>A0A3S5A2P4</accession>
<evidence type="ECO:0000313" key="2">
    <source>
        <dbReference type="EMBL" id="VEL18167.1"/>
    </source>
</evidence>
<protein>
    <submittedName>
        <fullName evidence="2">Uncharacterized protein</fullName>
    </submittedName>
</protein>
<keyword evidence="3" id="KW-1185">Reference proteome</keyword>
<dbReference type="OrthoDB" id="6282999at2759"/>
<sequence>MGGIWRITIASGTIHPALGDTYNAPCSANIFITVCGLRSSSRPILLRPQHVRSYRVPVHLPSLWPSRELQLSPLANLAGLNGESRATDGVDADGIGSSGSGSGHGFDSGSGTVPGTRSEAGSKRLMRTVGADRHGNAGGGEPGQGRQYDEGGRIGGILGRVKIGNLSGLSNHHLETGDASNEPASENILNNPILFSPGQTDEFEVRDKHSCRLLLFL</sequence>
<gene>
    <name evidence="2" type="ORF">PXEA_LOCUS11607</name>
</gene>
<name>A0A3S5A2P4_9PLAT</name>
<dbReference type="Proteomes" id="UP000784294">
    <property type="component" value="Unassembled WGS sequence"/>
</dbReference>
<evidence type="ECO:0000313" key="3">
    <source>
        <dbReference type="Proteomes" id="UP000784294"/>
    </source>
</evidence>
<comment type="caution">
    <text evidence="2">The sequence shown here is derived from an EMBL/GenBank/DDBJ whole genome shotgun (WGS) entry which is preliminary data.</text>
</comment>
<feature type="region of interest" description="Disordered" evidence="1">
    <location>
        <begin position="88"/>
        <end position="151"/>
    </location>
</feature>
<evidence type="ECO:0000256" key="1">
    <source>
        <dbReference type="SAM" id="MobiDB-lite"/>
    </source>
</evidence>
<organism evidence="2 3">
    <name type="scientific">Protopolystoma xenopodis</name>
    <dbReference type="NCBI Taxonomy" id="117903"/>
    <lineage>
        <taxon>Eukaryota</taxon>
        <taxon>Metazoa</taxon>
        <taxon>Spiralia</taxon>
        <taxon>Lophotrochozoa</taxon>
        <taxon>Platyhelminthes</taxon>
        <taxon>Monogenea</taxon>
        <taxon>Polyopisthocotylea</taxon>
        <taxon>Polystomatidea</taxon>
        <taxon>Polystomatidae</taxon>
        <taxon>Protopolystoma</taxon>
    </lineage>
</organism>
<feature type="compositionally biased region" description="Gly residues" evidence="1">
    <location>
        <begin position="96"/>
        <end position="108"/>
    </location>
</feature>